<evidence type="ECO:0000256" key="1">
    <source>
        <dbReference type="ARBA" id="ARBA00000189"/>
    </source>
</evidence>
<feature type="active site" description="Proton acceptor" evidence="14">
    <location>
        <position position="54"/>
    </location>
</feature>
<comment type="catalytic activity">
    <reaction evidence="1">
        <text>2 a phenolic donor + H2O2 = 2 a phenolic radical donor + 2 H2O</text>
        <dbReference type="Rhea" id="RHEA:56136"/>
        <dbReference type="ChEBI" id="CHEBI:15377"/>
        <dbReference type="ChEBI" id="CHEBI:16240"/>
        <dbReference type="ChEBI" id="CHEBI:139520"/>
        <dbReference type="ChEBI" id="CHEBI:139521"/>
        <dbReference type="EC" id="1.11.1.7"/>
    </reaction>
</comment>
<feature type="binding site" evidence="15">
    <location>
        <position position="240"/>
    </location>
    <ligand>
        <name>Ca(2+)</name>
        <dbReference type="ChEBI" id="CHEBI:29108"/>
        <label>2</label>
    </ligand>
</feature>
<feature type="disulfide bond" evidence="17">
    <location>
        <begin position="184"/>
        <end position="218"/>
    </location>
</feature>
<dbReference type="EMBL" id="LNRQ01000001">
    <property type="protein sequence ID" value="KZN11903.1"/>
    <property type="molecule type" value="Genomic_DNA"/>
</dbReference>
<keyword evidence="9 15" id="KW-0106">Calcium</keyword>
<dbReference type="FunFam" id="1.10.520.10:FF:000008">
    <property type="entry name" value="Peroxidase"/>
    <property type="match status" value="1"/>
</dbReference>
<dbReference type="Pfam" id="PF00583">
    <property type="entry name" value="Acetyltransf_1"/>
    <property type="match status" value="1"/>
</dbReference>
<dbReference type="Pfam" id="PF00141">
    <property type="entry name" value="peroxidase"/>
    <property type="match status" value="1"/>
</dbReference>
<feature type="binding site" evidence="15">
    <location>
        <position position="232"/>
    </location>
    <ligand>
        <name>Ca(2+)</name>
        <dbReference type="ChEBI" id="CHEBI:29108"/>
        <label>2</label>
    </ligand>
</feature>
<dbReference type="GO" id="GO:0020037">
    <property type="term" value="F:heme binding"/>
    <property type="evidence" value="ECO:0007669"/>
    <property type="project" value="InterPro"/>
</dbReference>
<keyword evidence="11 15" id="KW-0408">Iron</keyword>
<evidence type="ECO:0000256" key="16">
    <source>
        <dbReference type="PIRSR" id="PIRSR600823-4"/>
    </source>
</evidence>
<evidence type="ECO:0000313" key="19">
    <source>
        <dbReference type="EMBL" id="KZN11903.1"/>
    </source>
</evidence>
<dbReference type="PRINTS" id="PR00458">
    <property type="entry name" value="PEROXIDASE"/>
</dbReference>
<keyword evidence="13" id="KW-0376">Hydrogen peroxide</keyword>
<evidence type="ECO:0000256" key="5">
    <source>
        <dbReference type="ARBA" id="ARBA00022525"/>
    </source>
</evidence>
<comment type="cofactor">
    <cofactor evidence="15">
        <name>Ca(2+)</name>
        <dbReference type="ChEBI" id="CHEBI:29108"/>
    </cofactor>
    <text evidence="15">Binds 2 calcium ions per subunit.</text>
</comment>
<evidence type="ECO:0000256" key="14">
    <source>
        <dbReference type="PIRSR" id="PIRSR600823-1"/>
    </source>
</evidence>
<keyword evidence="5" id="KW-0964">Secreted</keyword>
<evidence type="ECO:0000256" key="4">
    <source>
        <dbReference type="ARBA" id="ARBA00012313"/>
    </source>
</evidence>
<gene>
    <name evidence="19" type="ORF">DCAR_004559</name>
</gene>
<feature type="disulfide bond" evidence="17">
    <location>
        <begin position="23"/>
        <end position="99"/>
    </location>
</feature>
<feature type="site" description="Transition state stabilizer" evidence="16">
    <location>
        <position position="50"/>
    </location>
</feature>
<sequence>MLLCLSYSAHSSELAFDFYAASCPMLETMVKDTVRAASSNDPRVPGRLLRLLFHDCFVEGCDGSVLVQGNDTERSDPANASLGGFEVIEVAKNVVEMFCPDTVSCADILVLAARDAVEFTGGPGIEVPTGRKDGKISLASNVRPNIVDTSFSLNQMKHIFSAKGLSFDDLVTLSGAHTIGSAHCSAFSERFKLDSKGNLKLIDTSLDSTYAAELTQQCGASQAQTSITVNNDPGTPFIFDNEYYQMLLAHKGLFESDAVLLDNAKSLKKVEEFANDKNRFFENWAQAFLRLASTDVKTGEDGEIRRSCSIVEKKKAISEIIKAASAPEKDHLCLFSQFRHYQYKGHSFYLKSGRGDKLSSILKHHIQNILKINMEKVYGSEWPSEEKSKRKEMVSPEARYIFIYETANSDPNQMSESVGGRGSQTVCANDTETIVGFVHFRFTLEEEVPVLYVYELQLEPHVQGKGLGNFLMQLIELIACEVIYFSLLFNNFHVIYRIGDPTNRMSAVVLTVQKENLLAMNFYLSKLRYTISSISPSRVNQLTGPEKSYEILCKVFGVEAKAVLEVIFSIANSAY</sequence>
<comment type="similarity">
    <text evidence="3">Belongs to the peroxidase family. Ascorbate peroxidase subfamily.</text>
</comment>
<dbReference type="Gene3D" id="3.40.630.30">
    <property type="match status" value="1"/>
</dbReference>
<evidence type="ECO:0000256" key="3">
    <source>
        <dbReference type="ARBA" id="ARBA00006873"/>
    </source>
</evidence>
<dbReference type="InterPro" id="IPR002016">
    <property type="entry name" value="Haem_peroxidase"/>
</dbReference>
<feature type="binding site" evidence="15">
    <location>
        <position position="58"/>
    </location>
    <ligand>
        <name>Ca(2+)</name>
        <dbReference type="ChEBI" id="CHEBI:29108"/>
        <label>1</label>
    </ligand>
</feature>
<feature type="disulfide bond" evidence="17">
    <location>
        <begin position="105"/>
        <end position="308"/>
    </location>
</feature>
<proteinExistence type="inferred from homology"/>
<evidence type="ECO:0000256" key="12">
    <source>
        <dbReference type="ARBA" id="ARBA00023157"/>
    </source>
</evidence>
<reference evidence="19" key="1">
    <citation type="journal article" date="2016" name="Nat. Genet.">
        <title>A high-quality carrot genome assembly provides new insights into carotenoid accumulation and asterid genome evolution.</title>
        <authorList>
            <person name="Iorizzo M."/>
            <person name="Ellison S."/>
            <person name="Senalik D."/>
            <person name="Zeng P."/>
            <person name="Satapoomin P."/>
            <person name="Huang J."/>
            <person name="Bowman M."/>
            <person name="Iovene M."/>
            <person name="Sanseverino W."/>
            <person name="Cavagnaro P."/>
            <person name="Yildiz M."/>
            <person name="Macko-Podgorni A."/>
            <person name="Moranska E."/>
            <person name="Grzebelus E."/>
            <person name="Grzebelus D."/>
            <person name="Ashrafi H."/>
            <person name="Zheng Z."/>
            <person name="Cheng S."/>
            <person name="Spooner D."/>
            <person name="Van Deynze A."/>
            <person name="Simon P."/>
        </authorList>
    </citation>
    <scope>NUCLEOTIDE SEQUENCE [LARGE SCALE GENOMIC DNA]</scope>
    <source>
        <tissue evidence="19">Leaf</tissue>
    </source>
</reference>
<dbReference type="GO" id="GO:0006979">
    <property type="term" value="P:response to oxidative stress"/>
    <property type="evidence" value="ECO:0007669"/>
    <property type="project" value="InterPro"/>
</dbReference>
<protein>
    <recommendedName>
        <fullName evidence="4">peroxidase</fullName>
        <ecNumber evidence="4">1.11.1.7</ecNumber>
    </recommendedName>
</protein>
<feature type="binding site" evidence="15">
    <location>
        <position position="60"/>
    </location>
    <ligand>
        <name>Ca(2+)</name>
        <dbReference type="ChEBI" id="CHEBI:29108"/>
        <label>1</label>
    </ligand>
</feature>
<keyword evidence="10" id="KW-0560">Oxidoreductase</keyword>
<dbReference type="PANTHER" id="PTHR31517">
    <property type="match status" value="1"/>
</dbReference>
<dbReference type="FunFam" id="1.10.420.10:FF:000001">
    <property type="entry name" value="Peroxidase"/>
    <property type="match status" value="1"/>
</dbReference>
<keyword evidence="8 15" id="KW-0479">Metal-binding</keyword>
<dbReference type="PROSITE" id="PS00435">
    <property type="entry name" value="PEROXIDASE_1"/>
    <property type="match status" value="1"/>
</dbReference>
<feature type="binding site" evidence="15">
    <location>
        <position position="55"/>
    </location>
    <ligand>
        <name>Ca(2+)</name>
        <dbReference type="ChEBI" id="CHEBI:29108"/>
        <label>1</label>
    </ligand>
</feature>
<feature type="disulfide bond" evidence="17">
    <location>
        <begin position="56"/>
        <end position="61"/>
    </location>
</feature>
<dbReference type="GO" id="GO:0042744">
    <property type="term" value="P:hydrogen peroxide catabolic process"/>
    <property type="evidence" value="ECO:0007669"/>
    <property type="project" value="UniProtKB-KW"/>
</dbReference>
<feature type="binding site" evidence="15">
    <location>
        <position position="62"/>
    </location>
    <ligand>
        <name>Ca(2+)</name>
        <dbReference type="ChEBI" id="CHEBI:29108"/>
        <label>1</label>
    </ligand>
</feature>
<evidence type="ECO:0000256" key="7">
    <source>
        <dbReference type="ARBA" id="ARBA00022617"/>
    </source>
</evidence>
<feature type="binding site" evidence="15">
    <location>
        <position position="235"/>
    </location>
    <ligand>
        <name>Ca(2+)</name>
        <dbReference type="ChEBI" id="CHEBI:29108"/>
        <label>2</label>
    </ligand>
</feature>
<feature type="binding site" evidence="15">
    <location>
        <position position="73"/>
    </location>
    <ligand>
        <name>Ca(2+)</name>
        <dbReference type="ChEBI" id="CHEBI:29108"/>
        <label>1</label>
    </ligand>
</feature>
<dbReference type="InterPro" id="IPR016181">
    <property type="entry name" value="Acyl_CoA_acyltransferase"/>
</dbReference>
<evidence type="ECO:0000256" key="13">
    <source>
        <dbReference type="ARBA" id="ARBA00023324"/>
    </source>
</evidence>
<feature type="binding site" description="axial binding residue" evidence="15">
    <location>
        <position position="177"/>
    </location>
    <ligand>
        <name>heme b</name>
        <dbReference type="ChEBI" id="CHEBI:60344"/>
    </ligand>
    <ligandPart>
        <name>Fe</name>
        <dbReference type="ChEBI" id="CHEBI:18248"/>
    </ligandPart>
</feature>
<comment type="caution">
    <text evidence="19">The sequence shown here is derived from an EMBL/GenBank/DDBJ whole genome shotgun (WGS) entry which is preliminary data.</text>
</comment>
<feature type="binding site" evidence="15">
    <location>
        <position position="178"/>
    </location>
    <ligand>
        <name>Ca(2+)</name>
        <dbReference type="ChEBI" id="CHEBI:29108"/>
        <label>2</label>
    </ligand>
</feature>
<evidence type="ECO:0000256" key="2">
    <source>
        <dbReference type="ARBA" id="ARBA00002322"/>
    </source>
</evidence>
<dbReference type="InterPro" id="IPR010255">
    <property type="entry name" value="Haem_peroxidase_sf"/>
</dbReference>
<dbReference type="SUPFAM" id="SSF48113">
    <property type="entry name" value="Heme-dependent peroxidases"/>
    <property type="match status" value="1"/>
</dbReference>
<evidence type="ECO:0000259" key="18">
    <source>
        <dbReference type="PROSITE" id="PS50873"/>
    </source>
</evidence>
<dbReference type="GO" id="GO:0016747">
    <property type="term" value="F:acyltransferase activity, transferring groups other than amino-acyl groups"/>
    <property type="evidence" value="ECO:0007669"/>
    <property type="project" value="InterPro"/>
</dbReference>
<evidence type="ECO:0000256" key="10">
    <source>
        <dbReference type="ARBA" id="ARBA00023002"/>
    </source>
</evidence>
<dbReference type="STRING" id="79200.A0A162BAA0"/>
<dbReference type="InterPro" id="IPR000823">
    <property type="entry name" value="Peroxidase_pln"/>
</dbReference>
<keyword evidence="6" id="KW-0575">Peroxidase</keyword>
<dbReference type="AlphaFoldDB" id="A0A162BAA0"/>
<feature type="binding site" evidence="15">
    <location>
        <position position="64"/>
    </location>
    <ligand>
        <name>Ca(2+)</name>
        <dbReference type="ChEBI" id="CHEBI:29108"/>
        <label>1</label>
    </ligand>
</feature>
<evidence type="ECO:0000256" key="6">
    <source>
        <dbReference type="ARBA" id="ARBA00022559"/>
    </source>
</evidence>
<dbReference type="GO" id="GO:0140825">
    <property type="term" value="F:lactoperoxidase activity"/>
    <property type="evidence" value="ECO:0007669"/>
    <property type="project" value="UniProtKB-EC"/>
</dbReference>
<organism evidence="19">
    <name type="scientific">Daucus carota subsp. sativus</name>
    <name type="common">Carrot</name>
    <dbReference type="NCBI Taxonomy" id="79200"/>
    <lineage>
        <taxon>Eukaryota</taxon>
        <taxon>Viridiplantae</taxon>
        <taxon>Streptophyta</taxon>
        <taxon>Embryophyta</taxon>
        <taxon>Tracheophyta</taxon>
        <taxon>Spermatophyta</taxon>
        <taxon>Magnoliopsida</taxon>
        <taxon>eudicotyledons</taxon>
        <taxon>Gunneridae</taxon>
        <taxon>Pentapetalae</taxon>
        <taxon>asterids</taxon>
        <taxon>campanulids</taxon>
        <taxon>Apiales</taxon>
        <taxon>Apiaceae</taxon>
        <taxon>Apioideae</taxon>
        <taxon>Scandiceae</taxon>
        <taxon>Daucinae</taxon>
        <taxon>Daucus</taxon>
        <taxon>Daucus sect. Daucus</taxon>
    </lineage>
</organism>
<dbReference type="Gene3D" id="1.10.520.10">
    <property type="match status" value="1"/>
</dbReference>
<evidence type="ECO:0000256" key="11">
    <source>
        <dbReference type="ARBA" id="ARBA00023004"/>
    </source>
</evidence>
<dbReference type="CDD" id="cd04301">
    <property type="entry name" value="NAT_SF"/>
    <property type="match status" value="1"/>
</dbReference>
<keyword evidence="7" id="KW-0349">Heme</keyword>
<comment type="cofactor">
    <cofactor evidence="15">
        <name>heme b</name>
        <dbReference type="ChEBI" id="CHEBI:60344"/>
    </cofactor>
    <text evidence="15">Binds 1 heme b (iron(II)-protoporphyrin IX) group per subunit.</text>
</comment>
<feature type="domain" description="Plant heme peroxidase family profile" evidence="18">
    <location>
        <begin position="13"/>
        <end position="312"/>
    </location>
</feature>
<dbReference type="PROSITE" id="PS50873">
    <property type="entry name" value="PEROXIDASE_4"/>
    <property type="match status" value="1"/>
</dbReference>
<comment type="function">
    <text evidence="2">Removal of H(2)O(2), oxidation of toxic reductants, biosynthesis and degradation of lignin, suberization, auxin catabolism, response to environmental stresses such as wounding, pathogen attack and oxidative stress. These functions might be dependent on each isozyme/isoform in each plant tissue.</text>
</comment>
<dbReference type="PANTHER" id="PTHR31517:SF17">
    <property type="entry name" value="PEROXIDASE 6"/>
    <property type="match status" value="1"/>
</dbReference>
<evidence type="ECO:0000256" key="9">
    <source>
        <dbReference type="ARBA" id="ARBA00022837"/>
    </source>
</evidence>
<dbReference type="EC" id="1.11.1.7" evidence="4"/>
<evidence type="ECO:0000256" key="17">
    <source>
        <dbReference type="PIRSR" id="PIRSR600823-5"/>
    </source>
</evidence>
<dbReference type="InterPro" id="IPR000182">
    <property type="entry name" value="GNAT_dom"/>
</dbReference>
<dbReference type="Gene3D" id="1.10.420.10">
    <property type="entry name" value="Peroxidase, domain 2"/>
    <property type="match status" value="1"/>
</dbReference>
<dbReference type="CDD" id="cd00693">
    <property type="entry name" value="secretory_peroxidase"/>
    <property type="match status" value="1"/>
</dbReference>
<dbReference type="Gramene" id="KZN11903">
    <property type="protein sequence ID" value="KZN11903"/>
    <property type="gene ID" value="DCAR_004559"/>
</dbReference>
<dbReference type="SUPFAM" id="SSF55729">
    <property type="entry name" value="Acyl-CoA N-acyltransferases (Nat)"/>
    <property type="match status" value="1"/>
</dbReference>
<name>A0A162BAA0_DAUCS</name>
<dbReference type="GO" id="GO:0046872">
    <property type="term" value="F:metal ion binding"/>
    <property type="evidence" value="ECO:0007669"/>
    <property type="project" value="UniProtKB-KW"/>
</dbReference>
<evidence type="ECO:0000256" key="15">
    <source>
        <dbReference type="PIRSR" id="PIRSR600823-3"/>
    </source>
</evidence>
<evidence type="ECO:0000256" key="8">
    <source>
        <dbReference type="ARBA" id="ARBA00022723"/>
    </source>
</evidence>
<dbReference type="InterPro" id="IPR033905">
    <property type="entry name" value="Secretory_peroxidase"/>
</dbReference>
<accession>A0A162BAA0</accession>
<dbReference type="InterPro" id="IPR019793">
    <property type="entry name" value="Peroxidases_heam-ligand_BS"/>
</dbReference>
<dbReference type="PRINTS" id="PR00461">
    <property type="entry name" value="PLPEROXIDASE"/>
</dbReference>
<keyword evidence="12 17" id="KW-1015">Disulfide bond</keyword>